<comment type="caution">
    <text evidence="1">The sequence shown here is derived from an EMBL/GenBank/DDBJ whole genome shotgun (WGS) entry which is preliminary data.</text>
</comment>
<keyword evidence="2" id="KW-1185">Reference proteome</keyword>
<evidence type="ECO:0000313" key="2">
    <source>
        <dbReference type="Proteomes" id="UP000275408"/>
    </source>
</evidence>
<protein>
    <submittedName>
        <fullName evidence="1">Uncharacterized protein</fullName>
    </submittedName>
</protein>
<name>A0A3M6T8B0_POCDA</name>
<sequence length="88" mass="10178">MMTSLLQQRTKHFAWKKQLEYIALLLSSIVTRSGIKSLFTFACPPVRKVTRCDVTLEMGLLTVSWRDGNRKCENGCVQRYLRHEEGDS</sequence>
<dbReference type="Proteomes" id="UP000275408">
    <property type="component" value="Unassembled WGS sequence"/>
</dbReference>
<reference evidence="1 2" key="1">
    <citation type="journal article" date="2018" name="Sci. Rep.">
        <title>Comparative analysis of the Pocillopora damicornis genome highlights role of immune system in coral evolution.</title>
        <authorList>
            <person name="Cunning R."/>
            <person name="Bay R.A."/>
            <person name="Gillette P."/>
            <person name="Baker A.C."/>
            <person name="Traylor-Knowles N."/>
        </authorList>
    </citation>
    <scope>NUCLEOTIDE SEQUENCE [LARGE SCALE GENOMIC DNA]</scope>
    <source>
        <strain evidence="1">RSMAS</strain>
        <tissue evidence="1">Whole animal</tissue>
    </source>
</reference>
<organism evidence="1 2">
    <name type="scientific">Pocillopora damicornis</name>
    <name type="common">Cauliflower coral</name>
    <name type="synonym">Millepora damicornis</name>
    <dbReference type="NCBI Taxonomy" id="46731"/>
    <lineage>
        <taxon>Eukaryota</taxon>
        <taxon>Metazoa</taxon>
        <taxon>Cnidaria</taxon>
        <taxon>Anthozoa</taxon>
        <taxon>Hexacorallia</taxon>
        <taxon>Scleractinia</taxon>
        <taxon>Astrocoeniina</taxon>
        <taxon>Pocilloporidae</taxon>
        <taxon>Pocillopora</taxon>
    </lineage>
</organism>
<evidence type="ECO:0000313" key="1">
    <source>
        <dbReference type="EMBL" id="RMX37528.1"/>
    </source>
</evidence>
<gene>
    <name evidence="1" type="ORF">pdam_00024319</name>
</gene>
<accession>A0A3M6T8B0</accession>
<dbReference type="AlphaFoldDB" id="A0A3M6T8B0"/>
<proteinExistence type="predicted"/>
<dbReference type="EMBL" id="RCHS01004105">
    <property type="protein sequence ID" value="RMX37528.1"/>
    <property type="molecule type" value="Genomic_DNA"/>
</dbReference>